<keyword evidence="7" id="KW-1185">Reference proteome</keyword>
<dbReference type="InParanoid" id="A0A2P5FUA6"/>
<dbReference type="GO" id="GO:0016020">
    <property type="term" value="C:membrane"/>
    <property type="evidence" value="ECO:0007669"/>
    <property type="project" value="UniProtKB-SubCell"/>
</dbReference>
<sequence length="417" mass="47211">MWRASPSLSFTIPDPSHTAAAAAVVHRFRLGFVKPTCPFGAWASRTVASGSMFSTPFVLSFSLLLSLPILFLLAPRFLSPLQQHQSSALISPSDELDDLALFDRASGSSSSAINSHLSTGSNPKLKIAFLFLTNSDLHFAPLWERFFKGNSNLYNIYVHADPAVNVTRPHGVFEDRFIAAKRTYRASATLISATRRLLATAIIDDPANAFFAVLSQYCVPLHSFRYVYHSLVVSRSFDLSSSVADSDAELTRLGVRGRYKSFIEILSKSRNLWKRYTARGRFSMMPEVSFEQFRVGSQFFVLTRRHARVVVKDRTLWRKFRTPCYKEGECYPEEHYFPTLLSMADPNGCTQYTLTRVNWTGTTNGHPYTYGPAEISPVLIHRLRQSNHSESYLFARKFSPECLRPLMDIAKKVIFRD</sequence>
<dbReference type="Proteomes" id="UP000237000">
    <property type="component" value="Unassembled WGS sequence"/>
</dbReference>
<dbReference type="FunCoup" id="A0A2P5FUA6">
    <property type="interactions" value="197"/>
</dbReference>
<keyword evidence="2" id="KW-0328">Glycosyltransferase</keyword>
<dbReference type="InterPro" id="IPR003406">
    <property type="entry name" value="Glyco_trans_14"/>
</dbReference>
<dbReference type="PANTHER" id="PTHR31042">
    <property type="entry name" value="CORE-2/I-BRANCHING BETA-1,6-N-ACETYLGLUCOSAMINYLTRANSFERASE FAMILY PROTEIN-RELATED"/>
    <property type="match status" value="1"/>
</dbReference>
<dbReference type="AlphaFoldDB" id="A0A2P5FUA6"/>
<keyword evidence="4" id="KW-0472">Membrane</keyword>
<dbReference type="EMBL" id="JXTC01000008">
    <property type="protein sequence ID" value="POO01378.1"/>
    <property type="molecule type" value="Genomic_DNA"/>
</dbReference>
<dbReference type="STRING" id="63057.A0A2P5FUA6"/>
<accession>A0A2P5FUA6</accession>
<evidence type="ECO:0000256" key="1">
    <source>
        <dbReference type="ARBA" id="ARBA00004606"/>
    </source>
</evidence>
<evidence type="ECO:0000313" key="6">
    <source>
        <dbReference type="EMBL" id="POO01378.1"/>
    </source>
</evidence>
<dbReference type="GO" id="GO:0016757">
    <property type="term" value="F:glycosyltransferase activity"/>
    <property type="evidence" value="ECO:0007669"/>
    <property type="project" value="UniProtKB-KW"/>
</dbReference>
<comment type="subcellular location">
    <subcellularLocation>
        <location evidence="1">Membrane</location>
        <topology evidence="1">Single-pass type II membrane protein</topology>
    </subcellularLocation>
</comment>
<comment type="caution">
    <text evidence="6">The sequence shown here is derived from an EMBL/GenBank/DDBJ whole genome shotgun (WGS) entry which is preliminary data.</text>
</comment>
<name>A0A2P5FUA6_TREOI</name>
<evidence type="ECO:0000256" key="4">
    <source>
        <dbReference type="ARBA" id="ARBA00023136"/>
    </source>
</evidence>
<gene>
    <name evidence="6" type="ORF">TorRG33x02_026850</name>
</gene>
<evidence type="ECO:0000313" key="7">
    <source>
        <dbReference type="Proteomes" id="UP000237000"/>
    </source>
</evidence>
<reference evidence="7" key="1">
    <citation type="submission" date="2016-06" db="EMBL/GenBank/DDBJ databases">
        <title>Parallel loss of symbiosis genes in relatives of nitrogen-fixing non-legume Parasponia.</title>
        <authorList>
            <person name="Van Velzen R."/>
            <person name="Holmer R."/>
            <person name="Bu F."/>
            <person name="Rutten L."/>
            <person name="Van Zeijl A."/>
            <person name="Liu W."/>
            <person name="Santuari L."/>
            <person name="Cao Q."/>
            <person name="Sharma T."/>
            <person name="Shen D."/>
            <person name="Roswanjaya Y."/>
            <person name="Wardhani T."/>
            <person name="Kalhor M.S."/>
            <person name="Jansen J."/>
            <person name="Van den Hoogen J."/>
            <person name="Gungor B."/>
            <person name="Hartog M."/>
            <person name="Hontelez J."/>
            <person name="Verver J."/>
            <person name="Yang W.-C."/>
            <person name="Schijlen E."/>
            <person name="Repin R."/>
            <person name="Schilthuizen M."/>
            <person name="Schranz E."/>
            <person name="Heidstra R."/>
            <person name="Miyata K."/>
            <person name="Fedorova E."/>
            <person name="Kohlen W."/>
            <person name="Bisseling T."/>
            <person name="Smit S."/>
            <person name="Geurts R."/>
        </authorList>
    </citation>
    <scope>NUCLEOTIDE SEQUENCE [LARGE SCALE GENOMIC DNA]</scope>
    <source>
        <strain evidence="7">cv. RG33-2</strain>
    </source>
</reference>
<dbReference type="OrthoDB" id="191334at2759"/>
<evidence type="ECO:0000256" key="3">
    <source>
        <dbReference type="ARBA" id="ARBA00022679"/>
    </source>
</evidence>
<keyword evidence="5" id="KW-0325">Glycoprotein</keyword>
<proteinExistence type="predicted"/>
<organism evidence="6 7">
    <name type="scientific">Trema orientale</name>
    <name type="common">Charcoal tree</name>
    <name type="synonym">Celtis orientalis</name>
    <dbReference type="NCBI Taxonomy" id="63057"/>
    <lineage>
        <taxon>Eukaryota</taxon>
        <taxon>Viridiplantae</taxon>
        <taxon>Streptophyta</taxon>
        <taxon>Embryophyta</taxon>
        <taxon>Tracheophyta</taxon>
        <taxon>Spermatophyta</taxon>
        <taxon>Magnoliopsida</taxon>
        <taxon>eudicotyledons</taxon>
        <taxon>Gunneridae</taxon>
        <taxon>Pentapetalae</taxon>
        <taxon>rosids</taxon>
        <taxon>fabids</taxon>
        <taxon>Rosales</taxon>
        <taxon>Cannabaceae</taxon>
        <taxon>Trema</taxon>
    </lineage>
</organism>
<dbReference type="PANTHER" id="PTHR31042:SF140">
    <property type="entry name" value="CORE-2_I-BRANCHING BETA-1,6-N-ACETYLGLUCOSAMINYLTRANSFERASE FAMILY PROTEIN"/>
    <property type="match status" value="1"/>
</dbReference>
<dbReference type="InterPro" id="IPR044174">
    <property type="entry name" value="BC10-like"/>
</dbReference>
<protein>
    <submittedName>
        <fullName evidence="6">Glycosyl transferase</fullName>
    </submittedName>
</protein>
<evidence type="ECO:0000256" key="2">
    <source>
        <dbReference type="ARBA" id="ARBA00022676"/>
    </source>
</evidence>
<evidence type="ECO:0000256" key="5">
    <source>
        <dbReference type="ARBA" id="ARBA00023180"/>
    </source>
</evidence>
<keyword evidence="3 6" id="KW-0808">Transferase</keyword>
<dbReference type="Pfam" id="PF02485">
    <property type="entry name" value="Branch"/>
    <property type="match status" value="1"/>
</dbReference>